<feature type="transmembrane region" description="Helical" evidence="2">
    <location>
        <begin position="209"/>
        <end position="232"/>
    </location>
</feature>
<evidence type="ECO:0000313" key="3">
    <source>
        <dbReference type="EMBL" id="KAJ3137206.1"/>
    </source>
</evidence>
<comment type="caution">
    <text evidence="3">The sequence shown here is derived from an EMBL/GenBank/DDBJ whole genome shotgun (WGS) entry which is preliminary data.</text>
</comment>
<reference evidence="3" key="1">
    <citation type="submission" date="2020-05" db="EMBL/GenBank/DDBJ databases">
        <title>Phylogenomic resolution of chytrid fungi.</title>
        <authorList>
            <person name="Stajich J.E."/>
            <person name="Amses K."/>
            <person name="Simmons R."/>
            <person name="Seto K."/>
            <person name="Myers J."/>
            <person name="Bonds A."/>
            <person name="Quandt C.A."/>
            <person name="Barry K."/>
            <person name="Liu P."/>
            <person name="Grigoriev I."/>
            <person name="Longcore J.E."/>
            <person name="James T.Y."/>
        </authorList>
    </citation>
    <scope>NUCLEOTIDE SEQUENCE</scope>
    <source>
        <strain evidence="3">JEL0513</strain>
    </source>
</reference>
<evidence type="ECO:0000256" key="1">
    <source>
        <dbReference type="SAM" id="MobiDB-lite"/>
    </source>
</evidence>
<gene>
    <name evidence="3" type="ORF">HK100_000830</name>
</gene>
<keyword evidence="2" id="KW-0812">Transmembrane</keyword>
<evidence type="ECO:0008006" key="5">
    <source>
        <dbReference type="Google" id="ProtNLM"/>
    </source>
</evidence>
<proteinExistence type="predicted"/>
<feature type="region of interest" description="Disordered" evidence="1">
    <location>
        <begin position="183"/>
        <end position="208"/>
    </location>
</feature>
<keyword evidence="4" id="KW-1185">Reference proteome</keyword>
<dbReference type="Proteomes" id="UP001211907">
    <property type="component" value="Unassembled WGS sequence"/>
</dbReference>
<keyword evidence="2" id="KW-0472">Membrane</keyword>
<dbReference type="EMBL" id="JADGJH010000117">
    <property type="protein sequence ID" value="KAJ3137206.1"/>
    <property type="molecule type" value="Genomic_DNA"/>
</dbReference>
<accession>A0AAD5TDP8</accession>
<keyword evidence="2" id="KW-1133">Transmembrane helix</keyword>
<evidence type="ECO:0000313" key="4">
    <source>
        <dbReference type="Proteomes" id="UP001211907"/>
    </source>
</evidence>
<protein>
    <recommendedName>
        <fullName evidence="5">Transmembrane protein</fullName>
    </recommendedName>
</protein>
<evidence type="ECO:0000256" key="2">
    <source>
        <dbReference type="SAM" id="Phobius"/>
    </source>
</evidence>
<organism evidence="3 4">
    <name type="scientific">Physocladia obscura</name>
    <dbReference type="NCBI Taxonomy" id="109957"/>
    <lineage>
        <taxon>Eukaryota</taxon>
        <taxon>Fungi</taxon>
        <taxon>Fungi incertae sedis</taxon>
        <taxon>Chytridiomycota</taxon>
        <taxon>Chytridiomycota incertae sedis</taxon>
        <taxon>Chytridiomycetes</taxon>
        <taxon>Chytridiales</taxon>
        <taxon>Chytriomycetaceae</taxon>
        <taxon>Physocladia</taxon>
    </lineage>
</organism>
<name>A0AAD5TDP8_9FUNG</name>
<sequence>MACTSPLFIEFTSETTTSTEFGDGCTASACTSSFWGGYDVTTCPGNLTATQLTATVNTFFGATVYIWNVIYPTLTCYETPVSVTAYGENLCIKDFTSYMYTATQYETWTFDTTCASSPDTTTALSFSCATGDSTSSIAMNTLSISLPGSTATVISAATIKTSTAAITTTTTTTTVAVFNPFSSSSTVSPTTYSSSSSNSSSSDSSSSSVSPGAIVGILIAIIFVVAVGIFCYRRKLQFTGLPPSLQQVPPPVPKDNYFVAPIVQQTAPISILDFGGPAETWSVDQVEKWLSVYVNVAVASKAKELEVNGNALMYTNIAELASKFRFQRIDDTRKFIEVVGALRKNV</sequence>
<dbReference type="AlphaFoldDB" id="A0AAD5TDP8"/>